<evidence type="ECO:0000256" key="6">
    <source>
        <dbReference type="ARBA" id="ARBA00023053"/>
    </source>
</evidence>
<name>A0A5J4YN06_PORPP</name>
<feature type="region of interest" description="Disordered" evidence="10">
    <location>
        <begin position="1053"/>
        <end position="1072"/>
    </location>
</feature>
<feature type="compositionally biased region" description="Acidic residues" evidence="10">
    <location>
        <begin position="1089"/>
        <end position="1101"/>
    </location>
</feature>
<evidence type="ECO:0000256" key="4">
    <source>
        <dbReference type="ARBA" id="ARBA00022692"/>
    </source>
</evidence>
<keyword evidence="6" id="KW-0915">Sodium</keyword>
<keyword evidence="2" id="KW-0813">Transport</keyword>
<feature type="transmembrane region" description="Helical" evidence="11">
    <location>
        <begin position="518"/>
        <end position="540"/>
    </location>
</feature>
<evidence type="ECO:0000313" key="14">
    <source>
        <dbReference type="Proteomes" id="UP000324585"/>
    </source>
</evidence>
<keyword evidence="4 11" id="KW-0812">Transmembrane</keyword>
<evidence type="ECO:0000256" key="1">
    <source>
        <dbReference type="ARBA" id="ARBA00004651"/>
    </source>
</evidence>
<feature type="transmembrane region" description="Helical" evidence="11">
    <location>
        <begin position="420"/>
        <end position="439"/>
    </location>
</feature>
<evidence type="ECO:0000259" key="12">
    <source>
        <dbReference type="Pfam" id="PF00999"/>
    </source>
</evidence>
<sequence length="1386" mass="151746">MKMRSLGGCRGGVAPAGALLAIVLIVVVWVSVGGLAGATGARDARENAAVQVLPELAGDGELVEVAASRKRRGRKRFAFVPGRASGRQEQLPNVEPKFCLNEGVGCLIADPLPDCDPSIDPHSPGCVVEEVYTFVLFPLFAISLGIIVQLLQKLVPWLPYTFMLLCVGAIMGVLGCKVDMAYLSLSMNQWVHLASSSIFFQWFLAPLIFEASFNADWIVFKKLFLQITYAAFVLVFVQVALLATFQIYAIQSPGWNWWAALMFGAMLCATDPIAVTATLKAVGAPETLSTLIEGESQLNDGSAFVLWEAFFENVVEEGALSIGDIVVNVVRLSLGGVAMGLAFGIVAVLLLSLVYEHYEIEVSITIVVAFLGFWTAQEAAILSGVITNVTSGLVISYLGKPFISPRVRHPLGELWELLSWLANTIVFFYAGVMVVAFIWSCAGDPLLWYDYVFILAYYGLLQVLRFLLVFGSYPVYKFKQRWWDWKNATVVAFSGLRGALSLILALEVGESPTVSSDISARVVVWTSGVIALSLALNGTLIKPLIHLLGMDKPDPTRESFLFRARGVVVQQVLDALDQLAVDPYISLVPWKSVISYAVPDCWWAADAESHLATGFANAITDRRASVSMDVGVSRMSRAYEPRVSLIHSTEGEKSSSALLAAVSGETPGTPAATGGKKELAVVRVSTSGPDDDEKGETGSITDSVGGSDMSRPMMGERPSVAVERLHDIIAQQVEDHLGEGDEVDQEIRRRFLESVRNHVQNTYVASLISQRAVHLLLLDLHEALEANEYEEPHVLFLNLVRLHSTPGQSQKLCLNTGALARMDTSRQIFTLLIVVRVVGLVLLEPYMRNSPLVFGEAESLFDAAVFLLEYHQSRNIDELQRLSMMHVVGWTLKLQERILSALCDSGELDATGYDRLNTELVETARKWEVLGAHKQYFKFTPVTAEQVRNEAPLFAAMGEVRLQELMQSYGRVLELTGNERISMKGIGLLLVLEGSVMVDCVSVYTNSPCACSRCRRGGREESADMEGEEIKKAKDTDAAQDGYLGHLEASVLQSESSARNPKSPGAKKKKAPVPGVLLNEVGQIVCHIDDDDDDDDDDEDTQYLSSVSAGAERAHGDEARAYRGGEAAGLSKFHWCFGVHSVIADPSLVVLDESLVLQPLRVCHSMEKTRVLALPLDQCERLMDANETFANEVARSVAHKILTDQLRTESTHKIFEMSELGTKAYVGLSPISNAAFLALKALPYMSRVRIPDNQVVLMQGPAILLRGRVRVRQTGRATGAGMDAEGDFYSEKERSRVLPAGDLSVEVWHGKDDESAHSGPVTPVEILVVPYRSPQENMQSKLQRWNPERGGSILANARFALSRHVDLTASKRNPSLYMSSAQYNAE</sequence>
<dbReference type="Gene3D" id="6.10.140.1330">
    <property type="match status" value="1"/>
</dbReference>
<reference evidence="14" key="1">
    <citation type="journal article" date="2019" name="Nat. Commun.">
        <title>Expansion of phycobilisome linker gene families in mesophilic red algae.</title>
        <authorList>
            <person name="Lee J."/>
            <person name="Kim D."/>
            <person name="Bhattacharya D."/>
            <person name="Yoon H.S."/>
        </authorList>
    </citation>
    <scope>NUCLEOTIDE SEQUENCE [LARGE SCALE GENOMIC DNA]</scope>
    <source>
        <strain evidence="14">CCMP 1328</strain>
    </source>
</reference>
<evidence type="ECO:0000256" key="5">
    <source>
        <dbReference type="ARBA" id="ARBA00022989"/>
    </source>
</evidence>
<dbReference type="Pfam" id="PF00999">
    <property type="entry name" value="Na_H_Exchanger"/>
    <property type="match status" value="1"/>
</dbReference>
<organism evidence="13 14">
    <name type="scientific">Porphyridium purpureum</name>
    <name type="common">Red alga</name>
    <name type="synonym">Porphyridium cruentum</name>
    <dbReference type="NCBI Taxonomy" id="35688"/>
    <lineage>
        <taxon>Eukaryota</taxon>
        <taxon>Rhodophyta</taxon>
        <taxon>Bangiophyceae</taxon>
        <taxon>Porphyridiales</taxon>
        <taxon>Porphyridiaceae</taxon>
        <taxon>Porphyridium</taxon>
    </lineage>
</organism>
<dbReference type="GO" id="GO:0015385">
    <property type="term" value="F:sodium:proton antiporter activity"/>
    <property type="evidence" value="ECO:0007669"/>
    <property type="project" value="InterPro"/>
</dbReference>
<accession>A0A5J4YN06</accession>
<protein>
    <submittedName>
        <fullName evidence="13">Sodium/hydrogen exchanger 8</fullName>
    </submittedName>
</protein>
<feature type="transmembrane region" description="Helical" evidence="11">
    <location>
        <begin position="329"/>
        <end position="351"/>
    </location>
</feature>
<evidence type="ECO:0000256" key="2">
    <source>
        <dbReference type="ARBA" id="ARBA00022448"/>
    </source>
</evidence>
<evidence type="ECO:0000256" key="3">
    <source>
        <dbReference type="ARBA" id="ARBA00022475"/>
    </source>
</evidence>
<feature type="transmembrane region" description="Helical" evidence="11">
    <location>
        <begin position="190"/>
        <end position="209"/>
    </location>
</feature>
<dbReference type="Proteomes" id="UP000324585">
    <property type="component" value="Unassembled WGS sequence"/>
</dbReference>
<feature type="transmembrane region" description="Helical" evidence="11">
    <location>
        <begin position="451"/>
        <end position="476"/>
    </location>
</feature>
<feature type="transmembrane region" description="Helical" evidence="11">
    <location>
        <begin position="358"/>
        <end position="374"/>
    </location>
</feature>
<keyword evidence="3" id="KW-1003">Cell membrane</keyword>
<feature type="region of interest" description="Disordered" evidence="10">
    <location>
        <begin position="685"/>
        <end position="713"/>
    </location>
</feature>
<keyword evidence="7" id="KW-0406">Ion transport</keyword>
<keyword evidence="9" id="KW-0739">Sodium transport</keyword>
<feature type="transmembrane region" description="Helical" evidence="11">
    <location>
        <begin position="229"/>
        <end position="250"/>
    </location>
</feature>
<dbReference type="GO" id="GO:0098719">
    <property type="term" value="P:sodium ion import across plasma membrane"/>
    <property type="evidence" value="ECO:0007669"/>
    <property type="project" value="TreeGrafter"/>
</dbReference>
<dbReference type="PANTHER" id="PTHR10110">
    <property type="entry name" value="SODIUM/HYDROGEN EXCHANGER"/>
    <property type="match status" value="1"/>
</dbReference>
<keyword evidence="8 11" id="KW-0472">Membrane</keyword>
<feature type="transmembrane region" description="Helical" evidence="11">
    <location>
        <begin position="380"/>
        <end position="399"/>
    </location>
</feature>
<dbReference type="GO" id="GO:0015386">
    <property type="term" value="F:potassium:proton antiporter activity"/>
    <property type="evidence" value="ECO:0007669"/>
    <property type="project" value="TreeGrafter"/>
</dbReference>
<feature type="region of interest" description="Disordered" evidence="10">
    <location>
        <begin position="1088"/>
        <end position="1115"/>
    </location>
</feature>
<proteinExistence type="predicted"/>
<dbReference type="EMBL" id="VRMN01000009">
    <property type="protein sequence ID" value="KAA8492545.1"/>
    <property type="molecule type" value="Genomic_DNA"/>
</dbReference>
<keyword evidence="14" id="KW-1185">Reference proteome</keyword>
<dbReference type="InterPro" id="IPR006153">
    <property type="entry name" value="Cation/H_exchanger_TM"/>
</dbReference>
<feature type="domain" description="Cation/H+ exchanger transmembrane" evidence="12">
    <location>
        <begin position="142"/>
        <end position="545"/>
    </location>
</feature>
<comment type="caution">
    <text evidence="13">The sequence shown here is derived from an EMBL/GenBank/DDBJ whole genome shotgun (WGS) entry which is preliminary data.</text>
</comment>
<dbReference type="PANTHER" id="PTHR10110:SF86">
    <property type="entry name" value="SODIUM_HYDROGEN EXCHANGER 7"/>
    <property type="match status" value="1"/>
</dbReference>
<gene>
    <name evidence="13" type="ORF">FVE85_8052</name>
</gene>
<feature type="transmembrane region" description="Helical" evidence="11">
    <location>
        <begin position="12"/>
        <end position="36"/>
    </location>
</feature>
<dbReference type="OMA" id="WSCAGDP"/>
<keyword evidence="5 11" id="KW-1133">Transmembrane helix</keyword>
<evidence type="ECO:0000256" key="8">
    <source>
        <dbReference type="ARBA" id="ARBA00023136"/>
    </source>
</evidence>
<evidence type="ECO:0000313" key="13">
    <source>
        <dbReference type="EMBL" id="KAA8492545.1"/>
    </source>
</evidence>
<dbReference type="GO" id="GO:0051453">
    <property type="term" value="P:regulation of intracellular pH"/>
    <property type="evidence" value="ECO:0007669"/>
    <property type="project" value="TreeGrafter"/>
</dbReference>
<evidence type="ECO:0000256" key="10">
    <source>
        <dbReference type="SAM" id="MobiDB-lite"/>
    </source>
</evidence>
<dbReference type="GO" id="GO:0005886">
    <property type="term" value="C:plasma membrane"/>
    <property type="evidence" value="ECO:0007669"/>
    <property type="project" value="UniProtKB-SubCell"/>
</dbReference>
<feature type="transmembrane region" description="Helical" evidence="11">
    <location>
        <begin position="257"/>
        <end position="279"/>
    </location>
</feature>
<evidence type="ECO:0000256" key="7">
    <source>
        <dbReference type="ARBA" id="ARBA00023065"/>
    </source>
</evidence>
<dbReference type="InterPro" id="IPR018422">
    <property type="entry name" value="Cation/H_exchanger_CPA1"/>
</dbReference>
<dbReference type="OrthoDB" id="441412at2759"/>
<evidence type="ECO:0000256" key="9">
    <source>
        <dbReference type="ARBA" id="ARBA00023201"/>
    </source>
</evidence>
<comment type="subcellular location">
    <subcellularLocation>
        <location evidence="1">Cell membrane</location>
        <topology evidence="1">Multi-pass membrane protein</topology>
    </subcellularLocation>
</comment>
<feature type="transmembrane region" description="Helical" evidence="11">
    <location>
        <begin position="157"/>
        <end position="178"/>
    </location>
</feature>
<evidence type="ECO:0000256" key="11">
    <source>
        <dbReference type="SAM" id="Phobius"/>
    </source>
</evidence>
<feature type="transmembrane region" description="Helical" evidence="11">
    <location>
        <begin position="131"/>
        <end position="151"/>
    </location>
</feature>